<dbReference type="GO" id="GO:0000976">
    <property type="term" value="F:transcription cis-regulatory region binding"/>
    <property type="evidence" value="ECO:0007669"/>
    <property type="project" value="TreeGrafter"/>
</dbReference>
<feature type="DNA-binding region" description="H-T-H motif" evidence="5">
    <location>
        <begin position="42"/>
        <end position="61"/>
    </location>
</feature>
<dbReference type="RefSeq" id="WP_036222978.1">
    <property type="nucleotide sequence ID" value="NZ_CP021330.1"/>
</dbReference>
<evidence type="ECO:0000256" key="4">
    <source>
        <dbReference type="ARBA" id="ARBA00023163"/>
    </source>
</evidence>
<feature type="domain" description="HTH tetR-type" evidence="7">
    <location>
        <begin position="19"/>
        <end position="79"/>
    </location>
</feature>
<keyword evidence="3 5" id="KW-0238">DNA-binding</keyword>
<keyword evidence="4" id="KW-0804">Transcription</keyword>
<dbReference type="InterPro" id="IPR023772">
    <property type="entry name" value="DNA-bd_HTH_TetR-type_CS"/>
</dbReference>
<evidence type="ECO:0000256" key="1">
    <source>
        <dbReference type="ARBA" id="ARBA00022491"/>
    </source>
</evidence>
<dbReference type="Pfam" id="PF00440">
    <property type="entry name" value="TetR_N"/>
    <property type="match status" value="1"/>
</dbReference>
<protein>
    <submittedName>
        <fullName evidence="8">HTH-type transcriptional regulator BetI</fullName>
    </submittedName>
</protein>
<gene>
    <name evidence="8" type="ORF">MXMO3_00054</name>
</gene>
<reference evidence="8 9" key="1">
    <citation type="submission" date="2017-05" db="EMBL/GenBank/DDBJ databases">
        <title>Genome Analysis of Maritalea myrionectae HL2708#5.</title>
        <authorList>
            <consortium name="Cotde Inc.-PKNU"/>
            <person name="Jang D."/>
            <person name="Oh H.-M."/>
        </authorList>
    </citation>
    <scope>NUCLEOTIDE SEQUENCE [LARGE SCALE GENOMIC DNA]</scope>
    <source>
        <strain evidence="8 9">HL2708#5</strain>
    </source>
</reference>
<dbReference type="EMBL" id="CP021330">
    <property type="protein sequence ID" value="AVX02602.1"/>
    <property type="molecule type" value="Genomic_DNA"/>
</dbReference>
<dbReference type="PANTHER" id="PTHR30055">
    <property type="entry name" value="HTH-TYPE TRANSCRIPTIONAL REGULATOR RUTR"/>
    <property type="match status" value="1"/>
</dbReference>
<evidence type="ECO:0000256" key="6">
    <source>
        <dbReference type="SAM" id="MobiDB-lite"/>
    </source>
</evidence>
<dbReference type="STRING" id="1122213.GCA_000423365_02771"/>
<dbReference type="PROSITE" id="PS01081">
    <property type="entry name" value="HTH_TETR_1"/>
    <property type="match status" value="1"/>
</dbReference>
<organism evidence="8 9">
    <name type="scientific">Maritalea myrionectae</name>
    <dbReference type="NCBI Taxonomy" id="454601"/>
    <lineage>
        <taxon>Bacteria</taxon>
        <taxon>Pseudomonadati</taxon>
        <taxon>Pseudomonadota</taxon>
        <taxon>Alphaproteobacteria</taxon>
        <taxon>Hyphomicrobiales</taxon>
        <taxon>Devosiaceae</taxon>
        <taxon>Maritalea</taxon>
    </lineage>
</organism>
<keyword evidence="1" id="KW-0678">Repressor</keyword>
<keyword evidence="9" id="KW-1185">Reference proteome</keyword>
<dbReference type="GO" id="GO:0003700">
    <property type="term" value="F:DNA-binding transcription factor activity"/>
    <property type="evidence" value="ECO:0007669"/>
    <property type="project" value="TreeGrafter"/>
</dbReference>
<dbReference type="Proteomes" id="UP000258927">
    <property type="component" value="Chromosome"/>
</dbReference>
<sequence length="238" mass="26634">MSRVVGNMDQPGKNASIARDTPQAIIDGVLSVMAKEGIANLTTKLVSKRAGVSTASIHYFFDTKDALIYQAFLYMVRTLREETIAIRRTEPDPLKRIARSLEVHFSPFHFMADISIIWPQFWAYSGADKSVARLMHIFSSRMISNSTADLRELGFSRAAARMKAIELSALQRGLWIERRLALSVRQEECWRILETALAAIAKETGRTAPKFNAKTNAMDRPDSSTGSQQKAADHDQSK</sequence>
<evidence type="ECO:0000256" key="3">
    <source>
        <dbReference type="ARBA" id="ARBA00023125"/>
    </source>
</evidence>
<dbReference type="Pfam" id="PF13977">
    <property type="entry name" value="TetR_C_6"/>
    <property type="match status" value="1"/>
</dbReference>
<dbReference type="InterPro" id="IPR050109">
    <property type="entry name" value="HTH-type_TetR-like_transc_reg"/>
</dbReference>
<dbReference type="AlphaFoldDB" id="A0A2R4M995"/>
<accession>A0A2R4M995</accession>
<dbReference type="KEGG" id="mmyr:MXMO3_00054"/>
<dbReference type="InterPro" id="IPR009057">
    <property type="entry name" value="Homeodomain-like_sf"/>
</dbReference>
<dbReference type="PRINTS" id="PR00455">
    <property type="entry name" value="HTHTETR"/>
</dbReference>
<evidence type="ECO:0000256" key="2">
    <source>
        <dbReference type="ARBA" id="ARBA00023015"/>
    </source>
</evidence>
<dbReference type="InterPro" id="IPR001647">
    <property type="entry name" value="HTH_TetR"/>
</dbReference>
<evidence type="ECO:0000259" key="7">
    <source>
        <dbReference type="PROSITE" id="PS50977"/>
    </source>
</evidence>
<keyword evidence="2" id="KW-0805">Transcription regulation</keyword>
<dbReference type="SUPFAM" id="SSF48498">
    <property type="entry name" value="Tetracyclin repressor-like, C-terminal domain"/>
    <property type="match status" value="1"/>
</dbReference>
<dbReference type="Gene3D" id="1.10.357.10">
    <property type="entry name" value="Tetracycline Repressor, domain 2"/>
    <property type="match status" value="1"/>
</dbReference>
<dbReference type="PROSITE" id="PS50977">
    <property type="entry name" value="HTH_TETR_2"/>
    <property type="match status" value="1"/>
</dbReference>
<dbReference type="SUPFAM" id="SSF46689">
    <property type="entry name" value="Homeodomain-like"/>
    <property type="match status" value="1"/>
</dbReference>
<dbReference type="InterPro" id="IPR036271">
    <property type="entry name" value="Tet_transcr_reg_TetR-rel_C_sf"/>
</dbReference>
<feature type="region of interest" description="Disordered" evidence="6">
    <location>
        <begin position="209"/>
        <end position="238"/>
    </location>
</feature>
<name>A0A2R4M995_9HYPH</name>
<evidence type="ECO:0000313" key="8">
    <source>
        <dbReference type="EMBL" id="AVX02602.1"/>
    </source>
</evidence>
<evidence type="ECO:0000313" key="9">
    <source>
        <dbReference type="Proteomes" id="UP000258927"/>
    </source>
</evidence>
<dbReference type="InterPro" id="IPR039538">
    <property type="entry name" value="BetI_C"/>
</dbReference>
<proteinExistence type="predicted"/>
<dbReference type="PANTHER" id="PTHR30055:SF234">
    <property type="entry name" value="HTH-TYPE TRANSCRIPTIONAL REGULATOR BETI"/>
    <property type="match status" value="1"/>
</dbReference>
<evidence type="ECO:0000256" key="5">
    <source>
        <dbReference type="PROSITE-ProRule" id="PRU00335"/>
    </source>
</evidence>